<dbReference type="PROSITE" id="PS51332">
    <property type="entry name" value="B12_BINDING"/>
    <property type="match status" value="1"/>
</dbReference>
<accession>A0A1X4NQK8</accession>
<dbReference type="AlphaFoldDB" id="A0A1X4NQK8"/>
<dbReference type="InterPro" id="IPR006158">
    <property type="entry name" value="Cobalamin-bd"/>
</dbReference>
<organism evidence="2 3">
    <name type="scientific">Marivita geojedonensis</name>
    <dbReference type="NCBI Taxonomy" id="1123756"/>
    <lineage>
        <taxon>Bacteria</taxon>
        <taxon>Pseudomonadati</taxon>
        <taxon>Pseudomonadota</taxon>
        <taxon>Alphaproteobacteria</taxon>
        <taxon>Rhodobacterales</taxon>
        <taxon>Roseobacteraceae</taxon>
        <taxon>Marivita</taxon>
    </lineage>
</organism>
<dbReference type="CDD" id="cd02065">
    <property type="entry name" value="B12-binding_like"/>
    <property type="match status" value="1"/>
</dbReference>
<dbReference type="RefSeq" id="WP_085634870.1">
    <property type="nucleotide sequence ID" value="NZ_JFKC01000001.1"/>
</dbReference>
<evidence type="ECO:0000313" key="2">
    <source>
        <dbReference type="EMBL" id="OSQ53210.1"/>
    </source>
</evidence>
<reference evidence="2 3" key="1">
    <citation type="submission" date="2014-03" db="EMBL/GenBank/DDBJ databases">
        <title>The draft genome sequence of Marivita geojedonensis KCTC 23882.</title>
        <authorList>
            <person name="Lai Q."/>
            <person name="Shao Z."/>
        </authorList>
    </citation>
    <scope>NUCLEOTIDE SEQUENCE [LARGE SCALE GENOMIC DNA]</scope>
    <source>
        <strain evidence="2 3">DPG-138</strain>
    </source>
</reference>
<keyword evidence="3" id="KW-1185">Reference proteome</keyword>
<dbReference type="Gene3D" id="3.40.50.280">
    <property type="entry name" value="Cobalamin-binding domain"/>
    <property type="match status" value="1"/>
</dbReference>
<dbReference type="Pfam" id="PF02310">
    <property type="entry name" value="B12-binding"/>
    <property type="match status" value="1"/>
</dbReference>
<proteinExistence type="predicted"/>
<evidence type="ECO:0000259" key="1">
    <source>
        <dbReference type="PROSITE" id="PS51332"/>
    </source>
</evidence>
<dbReference type="GO" id="GO:0046872">
    <property type="term" value="F:metal ion binding"/>
    <property type="evidence" value="ECO:0007669"/>
    <property type="project" value="InterPro"/>
</dbReference>
<dbReference type="STRING" id="1123756.MGEO_01215"/>
<gene>
    <name evidence="2" type="ORF">MGEO_01215</name>
</gene>
<dbReference type="GO" id="GO:0031419">
    <property type="term" value="F:cobalamin binding"/>
    <property type="evidence" value="ECO:0007669"/>
    <property type="project" value="InterPro"/>
</dbReference>
<dbReference type="OrthoDB" id="5498228at2"/>
<dbReference type="Proteomes" id="UP000193926">
    <property type="component" value="Unassembled WGS sequence"/>
</dbReference>
<feature type="domain" description="B12-binding" evidence="1">
    <location>
        <begin position="139"/>
        <end position="265"/>
    </location>
</feature>
<evidence type="ECO:0000313" key="3">
    <source>
        <dbReference type="Proteomes" id="UP000193926"/>
    </source>
</evidence>
<comment type="caution">
    <text evidence="2">The sequence shown here is derived from an EMBL/GenBank/DDBJ whole genome shotgun (WGS) entry which is preliminary data.</text>
</comment>
<dbReference type="SUPFAM" id="SSF52242">
    <property type="entry name" value="Cobalamin (vitamin B12)-binding domain"/>
    <property type="match status" value="1"/>
</dbReference>
<sequence>MMTVDAPILIRAIDDDAHGQVRGLSDAALLVLAQEVIHRLSNLSRDGGPSSRIDLDGFCMALIEPKAEEAKLRLLRAHENGASHRDLCVDYIGAAAKRLGEWWDEDIITFGDMAVAAGRMLHFLRDLRDLAPAFVQRGSREALFASVPGEQHILGVTMAADLMRDKGWKIDLQINQSIEQLCQRVRDNNVMIIGLSATNAERIRSLAASVVELRLAAPHARILIGGHIVEVEPDIALRTGADAASPTVDAAFDDLERLYQSLGAAAH</sequence>
<dbReference type="EMBL" id="JFKC01000001">
    <property type="protein sequence ID" value="OSQ53210.1"/>
    <property type="molecule type" value="Genomic_DNA"/>
</dbReference>
<dbReference type="InterPro" id="IPR036724">
    <property type="entry name" value="Cobalamin-bd_sf"/>
</dbReference>
<name>A0A1X4NQK8_9RHOB</name>
<protein>
    <recommendedName>
        <fullName evidence="1">B12-binding domain-containing protein</fullName>
    </recommendedName>
</protein>